<feature type="transmembrane region" description="Helical" evidence="1">
    <location>
        <begin position="329"/>
        <end position="351"/>
    </location>
</feature>
<feature type="transmembrane region" description="Helical" evidence="1">
    <location>
        <begin position="148"/>
        <end position="169"/>
    </location>
</feature>
<proteinExistence type="predicted"/>
<dbReference type="EMBL" id="JACMYC010000019">
    <property type="protein sequence ID" value="MBC2962314.1"/>
    <property type="molecule type" value="Genomic_DNA"/>
</dbReference>
<name>A0ABR6UCY4_9ACTN</name>
<feature type="transmembrane region" description="Helical" evidence="1">
    <location>
        <begin position="388"/>
        <end position="406"/>
    </location>
</feature>
<evidence type="ECO:0000256" key="1">
    <source>
        <dbReference type="SAM" id="Phobius"/>
    </source>
</evidence>
<feature type="transmembrane region" description="Helical" evidence="1">
    <location>
        <begin position="74"/>
        <end position="97"/>
    </location>
</feature>
<evidence type="ECO:0000313" key="3">
    <source>
        <dbReference type="Proteomes" id="UP000604001"/>
    </source>
</evidence>
<dbReference type="Proteomes" id="UP000604001">
    <property type="component" value="Unassembled WGS sequence"/>
</dbReference>
<feature type="transmembrane region" description="Helical" evidence="1">
    <location>
        <begin position="363"/>
        <end position="382"/>
    </location>
</feature>
<sequence>MMVLLVGLVGSISICAFYWRSVGDWVSALPVFVLFTSGIGILGYLTYSSFASAEGAAGIVVSLSEGDAESGARLFLTVSLAAGLSGLGTSAVLRRLAPVPKRPQFRSLVRRRVGALQWIPIGPPVLLASLLGDSLIERREYIADHLSGSLLVAGMNLILVGAVAVGGYTVRLGTWWLPVATLLLCEVVSFGQGSRIFAILPLVFIGSVVAGSGLNVARALSLLLAAGGSILLLGVPLHLRSLSMHGVLPYLSELPDAVGVSLSSVDLAVMNLLAGFPISIRASQVGGFVADRDLMISLNPLPGSMAGWDEVVVSHRLNYYTPFSGVGELGAIGGLKLFMVACLVGVLLAVLDYFVHRSLRSSAILIPLICFGMACMFALFFSQYTVRASFRILYYALLLLLASSLFKRTSEGSSVRVRESVF</sequence>
<gene>
    <name evidence="2" type="ORF">H7344_18650</name>
</gene>
<feature type="transmembrane region" description="Helical" evidence="1">
    <location>
        <begin position="117"/>
        <end position="136"/>
    </location>
</feature>
<feature type="transmembrane region" description="Helical" evidence="1">
    <location>
        <begin position="220"/>
        <end position="239"/>
    </location>
</feature>
<evidence type="ECO:0008006" key="4">
    <source>
        <dbReference type="Google" id="ProtNLM"/>
    </source>
</evidence>
<feature type="transmembrane region" description="Helical" evidence="1">
    <location>
        <begin position="25"/>
        <end position="45"/>
    </location>
</feature>
<keyword evidence="1" id="KW-1133">Transmembrane helix</keyword>
<dbReference type="RefSeq" id="WP_186347491.1">
    <property type="nucleotide sequence ID" value="NZ_BMMR01000008.1"/>
</dbReference>
<evidence type="ECO:0000313" key="2">
    <source>
        <dbReference type="EMBL" id="MBC2962314.1"/>
    </source>
</evidence>
<comment type="caution">
    <text evidence="2">The sequence shown here is derived from an EMBL/GenBank/DDBJ whole genome shotgun (WGS) entry which is preliminary data.</text>
</comment>
<organism evidence="2 3">
    <name type="scientific">Nocardioides deserti</name>
    <dbReference type="NCBI Taxonomy" id="1588644"/>
    <lineage>
        <taxon>Bacteria</taxon>
        <taxon>Bacillati</taxon>
        <taxon>Actinomycetota</taxon>
        <taxon>Actinomycetes</taxon>
        <taxon>Propionibacteriales</taxon>
        <taxon>Nocardioidaceae</taxon>
        <taxon>Nocardioides</taxon>
    </lineage>
</organism>
<keyword evidence="1" id="KW-0812">Transmembrane</keyword>
<reference evidence="2 3" key="1">
    <citation type="submission" date="2020-08" db="EMBL/GenBank/DDBJ databases">
        <title>novel species in genus Nocardioides.</title>
        <authorList>
            <person name="Zhang G."/>
        </authorList>
    </citation>
    <scope>NUCLEOTIDE SEQUENCE [LARGE SCALE GENOMIC DNA]</scope>
    <source>
        <strain evidence="2 3">SC8A-24</strain>
    </source>
</reference>
<keyword evidence="1" id="KW-0472">Membrane</keyword>
<feature type="transmembrane region" description="Helical" evidence="1">
    <location>
        <begin position="196"/>
        <end position="214"/>
    </location>
</feature>
<feature type="transmembrane region" description="Helical" evidence="1">
    <location>
        <begin position="175"/>
        <end position="191"/>
    </location>
</feature>
<protein>
    <recommendedName>
        <fullName evidence="4">Oligosaccharide repeat unit polymerase</fullName>
    </recommendedName>
</protein>
<accession>A0ABR6UCY4</accession>
<keyword evidence="3" id="KW-1185">Reference proteome</keyword>